<dbReference type="EMBL" id="BSYO01000007">
    <property type="protein sequence ID" value="GMH07208.1"/>
    <property type="molecule type" value="Genomic_DNA"/>
</dbReference>
<gene>
    <name evidence="1" type="ORF">Nepgr_009048</name>
</gene>
<sequence length="128" mass="15124">MMWMFIPFRVNRWLELVDLLPVTSRRSLALSQTLSHLYNIFHGVYICSWPHMRRRYDENCKKLKINEEREKDENVIAACRCCTCQGGRKEEKIRQAEHTLDLLKQLASVLGEMRKDPNCSLTENLLPT</sequence>
<keyword evidence="2" id="KW-1185">Reference proteome</keyword>
<dbReference type="AlphaFoldDB" id="A0AAD3SA08"/>
<protein>
    <submittedName>
        <fullName evidence="1">Uncharacterized protein</fullName>
    </submittedName>
</protein>
<evidence type="ECO:0000313" key="1">
    <source>
        <dbReference type="EMBL" id="GMH07208.1"/>
    </source>
</evidence>
<comment type="caution">
    <text evidence="1">The sequence shown here is derived from an EMBL/GenBank/DDBJ whole genome shotgun (WGS) entry which is preliminary data.</text>
</comment>
<organism evidence="1 2">
    <name type="scientific">Nepenthes gracilis</name>
    <name type="common">Slender pitcher plant</name>
    <dbReference type="NCBI Taxonomy" id="150966"/>
    <lineage>
        <taxon>Eukaryota</taxon>
        <taxon>Viridiplantae</taxon>
        <taxon>Streptophyta</taxon>
        <taxon>Embryophyta</taxon>
        <taxon>Tracheophyta</taxon>
        <taxon>Spermatophyta</taxon>
        <taxon>Magnoliopsida</taxon>
        <taxon>eudicotyledons</taxon>
        <taxon>Gunneridae</taxon>
        <taxon>Pentapetalae</taxon>
        <taxon>Caryophyllales</taxon>
        <taxon>Nepenthaceae</taxon>
        <taxon>Nepenthes</taxon>
    </lineage>
</organism>
<proteinExistence type="predicted"/>
<reference evidence="1" key="1">
    <citation type="submission" date="2023-05" db="EMBL/GenBank/DDBJ databases">
        <title>Nepenthes gracilis genome sequencing.</title>
        <authorList>
            <person name="Fukushima K."/>
        </authorList>
    </citation>
    <scope>NUCLEOTIDE SEQUENCE</scope>
    <source>
        <strain evidence="1">SING2019-196</strain>
    </source>
</reference>
<dbReference type="Proteomes" id="UP001279734">
    <property type="component" value="Unassembled WGS sequence"/>
</dbReference>
<accession>A0AAD3SA08</accession>
<evidence type="ECO:0000313" key="2">
    <source>
        <dbReference type="Proteomes" id="UP001279734"/>
    </source>
</evidence>
<name>A0AAD3SA08_NEPGR</name>